<gene>
    <name evidence="3" type="ORF">C1SCF055_LOCUS30840</name>
</gene>
<dbReference type="Proteomes" id="UP001152797">
    <property type="component" value="Unassembled WGS sequence"/>
</dbReference>
<dbReference type="EMBL" id="CAMXCT020003558">
    <property type="protein sequence ID" value="CAL1158460.1"/>
    <property type="molecule type" value="Genomic_DNA"/>
</dbReference>
<evidence type="ECO:0000313" key="5">
    <source>
        <dbReference type="Proteomes" id="UP001152797"/>
    </source>
</evidence>
<feature type="signal peptide" evidence="2">
    <location>
        <begin position="1"/>
        <end position="18"/>
    </location>
</feature>
<evidence type="ECO:0000313" key="3">
    <source>
        <dbReference type="EMBL" id="CAI4005085.1"/>
    </source>
</evidence>
<comment type="caution">
    <text evidence="3">The sequence shown here is derived from an EMBL/GenBank/DDBJ whole genome shotgun (WGS) entry which is preliminary data.</text>
</comment>
<dbReference type="EMBL" id="CAMXCT030003558">
    <property type="protein sequence ID" value="CAL4792397.1"/>
    <property type="molecule type" value="Genomic_DNA"/>
</dbReference>
<name>A0A9P1D8C6_9DINO</name>
<feature type="compositionally biased region" description="Basic and acidic residues" evidence="1">
    <location>
        <begin position="530"/>
        <end position="539"/>
    </location>
</feature>
<evidence type="ECO:0000256" key="1">
    <source>
        <dbReference type="SAM" id="MobiDB-lite"/>
    </source>
</evidence>
<feature type="compositionally biased region" description="Polar residues" evidence="1">
    <location>
        <begin position="551"/>
        <end position="560"/>
    </location>
</feature>
<evidence type="ECO:0000256" key="2">
    <source>
        <dbReference type="SAM" id="SignalP"/>
    </source>
</evidence>
<evidence type="ECO:0000313" key="4">
    <source>
        <dbReference type="EMBL" id="CAL4792397.1"/>
    </source>
</evidence>
<dbReference type="EMBL" id="CAMXCT010003558">
    <property type="protein sequence ID" value="CAI4005085.1"/>
    <property type="molecule type" value="Genomic_DNA"/>
</dbReference>
<dbReference type="AlphaFoldDB" id="A0A9P1D8C6"/>
<accession>A0A9P1D8C6</accession>
<sequence>MAVLRIVSLCMLLCCSEAMFKKDMRTVMEEEWPDMKHLGDVVSQATDKAKAIVHQGQEAVEGIKDLALDTFEAAAAKVNQSLKVVGQEVRDMNTTAMKEIISLDDKVKSAKNKAATFAAGTSAVLEQIQPIFEQFLEQLHSVTKMATDALNSISQEKAVMSLDKAMDKVFATASSWKFAMQDLAEKLQQMNESLSGYTPEEKVERPGAARRHERQADRQASRADSNLTNSTEPKPTVAALVQSMAMDPVEELSKTLKGPMKELKSAAAKLNDMAEEVTGAMGSFVDGALEAAKSKLPKSLMANVTEVLKGVQHEAMQELEPLGEVGQSIVSGLKKAGTDAGLDFDSGVAARLPLTVMEEEWPDMKHLGDVVSQATDKAKAIVHQGQEAVEGIKDMALDTFEAAAAKVNQSLKVVGQEVKDMNTTAMKEIISLDEKVKLAKNKAATFAAGTSGVLEQIQPIFEQFLEQLRSVTKMATDALNSISQEKAVMSLDKAMDKVFTTASSWKFAMQDLAEKLQQMNESLSGYTPEAHVERPGAAERHKRQAARQGSRADSNLTNSTESEEVAPLLSMDPVEELSKTLKGPMKELKSAAAKLNDMAEEVTGAMGSFVDGALEAAESKLPKSLMANVTEVLKGVQHEAMQELEPLGEVGRSIVGGLYKAGTDAGLDFDSGVAARLPLTLLMGLAMAFIGFA</sequence>
<protein>
    <submittedName>
        <fullName evidence="3">Uncharacterized protein</fullName>
    </submittedName>
</protein>
<organism evidence="3">
    <name type="scientific">Cladocopium goreaui</name>
    <dbReference type="NCBI Taxonomy" id="2562237"/>
    <lineage>
        <taxon>Eukaryota</taxon>
        <taxon>Sar</taxon>
        <taxon>Alveolata</taxon>
        <taxon>Dinophyceae</taxon>
        <taxon>Suessiales</taxon>
        <taxon>Symbiodiniaceae</taxon>
        <taxon>Cladocopium</taxon>
    </lineage>
</organism>
<feature type="compositionally biased region" description="Polar residues" evidence="1">
    <location>
        <begin position="222"/>
        <end position="233"/>
    </location>
</feature>
<keyword evidence="5" id="KW-1185">Reference proteome</keyword>
<proteinExistence type="predicted"/>
<feature type="region of interest" description="Disordered" evidence="1">
    <location>
        <begin position="526"/>
        <end position="572"/>
    </location>
</feature>
<feature type="region of interest" description="Disordered" evidence="1">
    <location>
        <begin position="194"/>
        <end position="234"/>
    </location>
</feature>
<keyword evidence="2" id="KW-0732">Signal</keyword>
<feature type="chain" id="PRO_5043271154" evidence="2">
    <location>
        <begin position="19"/>
        <end position="693"/>
    </location>
</feature>
<dbReference type="OrthoDB" id="431682at2759"/>
<reference evidence="3" key="1">
    <citation type="submission" date="2022-10" db="EMBL/GenBank/DDBJ databases">
        <authorList>
            <person name="Chen Y."/>
            <person name="Dougan E. K."/>
            <person name="Chan C."/>
            <person name="Rhodes N."/>
            <person name="Thang M."/>
        </authorList>
    </citation>
    <scope>NUCLEOTIDE SEQUENCE</scope>
</reference>
<reference evidence="4 5" key="2">
    <citation type="submission" date="2024-05" db="EMBL/GenBank/DDBJ databases">
        <authorList>
            <person name="Chen Y."/>
            <person name="Shah S."/>
            <person name="Dougan E. K."/>
            <person name="Thang M."/>
            <person name="Chan C."/>
        </authorList>
    </citation>
    <scope>NUCLEOTIDE SEQUENCE [LARGE SCALE GENOMIC DNA]</scope>
</reference>